<evidence type="ECO:0000313" key="3">
    <source>
        <dbReference type="EMBL" id="KAE8917437.1"/>
    </source>
</evidence>
<evidence type="ECO:0000313" key="8">
    <source>
        <dbReference type="EMBL" id="KAE9161543.1"/>
    </source>
</evidence>
<dbReference type="EMBL" id="QXFZ01007465">
    <property type="protein sequence ID" value="KAE9056941.1"/>
    <property type="molecule type" value="Genomic_DNA"/>
</dbReference>
<evidence type="ECO:0000313" key="15">
    <source>
        <dbReference type="Proteomes" id="UP000441208"/>
    </source>
</evidence>
<dbReference type="AlphaFoldDB" id="A0A6A3VA15"/>
<evidence type="ECO:0000313" key="16">
    <source>
        <dbReference type="Proteomes" id="UP000460718"/>
    </source>
</evidence>
<keyword evidence="11" id="KW-1185">Reference proteome</keyword>
<dbReference type="Proteomes" id="UP000460718">
    <property type="component" value="Unassembled WGS sequence"/>
</dbReference>
<dbReference type="Proteomes" id="UP000440367">
    <property type="component" value="Unassembled WGS sequence"/>
</dbReference>
<feature type="signal peptide" evidence="2">
    <location>
        <begin position="1"/>
        <end position="29"/>
    </location>
</feature>
<dbReference type="Proteomes" id="UP000441208">
    <property type="component" value="Unassembled WGS sequence"/>
</dbReference>
<evidence type="ECO:0000313" key="12">
    <source>
        <dbReference type="Proteomes" id="UP000437068"/>
    </source>
</evidence>
<evidence type="ECO:0000313" key="13">
    <source>
        <dbReference type="Proteomes" id="UP000440367"/>
    </source>
</evidence>
<evidence type="ECO:0000313" key="14">
    <source>
        <dbReference type="Proteomes" id="UP000440732"/>
    </source>
</evidence>
<sequence length="94" mass="9961">MTRPSVSCRTARRQLSAFLLGTCLPLVTAISTTSSRKSDVAEIPEKASSTATHPHKYRPGRVVPRSSSSAIMGACLPNDHESDAGLASSMVNFT</sequence>
<dbReference type="EMBL" id="QXGE01008172">
    <property type="protein sequence ID" value="KAE9262308.1"/>
    <property type="molecule type" value="Genomic_DNA"/>
</dbReference>
<evidence type="ECO:0000313" key="11">
    <source>
        <dbReference type="Proteomes" id="UP000433483"/>
    </source>
</evidence>
<feature type="chain" id="PRO_5036380748" description="RxLR effector protein" evidence="2">
    <location>
        <begin position="30"/>
        <end position="94"/>
    </location>
</feature>
<keyword evidence="2" id="KW-0732">Signal</keyword>
<evidence type="ECO:0000313" key="7">
    <source>
        <dbReference type="EMBL" id="KAE9158791.1"/>
    </source>
</evidence>
<feature type="compositionally biased region" description="Basic and acidic residues" evidence="1">
    <location>
        <begin position="36"/>
        <end position="45"/>
    </location>
</feature>
<reference evidence="10 11" key="1">
    <citation type="submission" date="2018-08" db="EMBL/GenBank/DDBJ databases">
        <title>Genomic investigation of the strawberry pathogen Phytophthora fragariae indicates pathogenicity is determined by transcriptional variation in three key races.</title>
        <authorList>
            <person name="Adams T.M."/>
            <person name="Armitage A.D."/>
            <person name="Sobczyk M.K."/>
            <person name="Bates H.J."/>
            <person name="Dunwell J.M."/>
            <person name="Nellist C.F."/>
            <person name="Harrison R.J."/>
        </authorList>
    </citation>
    <scope>NUCLEOTIDE SEQUENCE [LARGE SCALE GENOMIC DNA]</scope>
    <source>
        <strain evidence="9 12">A4</strain>
        <strain evidence="8 13">BC-1</strain>
        <strain evidence="7 11">NOV-27</strain>
        <strain evidence="6 14">NOV-5</strain>
        <strain evidence="5 15">NOV-71</strain>
        <strain evidence="3 10">NOV-9</strain>
        <strain evidence="4 16">SCRP245</strain>
    </source>
</reference>
<dbReference type="Proteomes" id="UP000437068">
    <property type="component" value="Unassembled WGS sequence"/>
</dbReference>
<dbReference type="Proteomes" id="UP000429523">
    <property type="component" value="Unassembled WGS sequence"/>
</dbReference>
<dbReference type="EMBL" id="QXGA01008278">
    <property type="protein sequence ID" value="KAE9058398.1"/>
    <property type="molecule type" value="Genomic_DNA"/>
</dbReference>
<protein>
    <recommendedName>
        <fullName evidence="17">RxLR effector protein</fullName>
    </recommendedName>
</protein>
<accession>A0A6A3VA15</accession>
<gene>
    <name evidence="9" type="ORF">PF001_g32105</name>
    <name evidence="8" type="ORF">PF002_g32352</name>
    <name evidence="7" type="ORF">PF005_g32302</name>
    <name evidence="6" type="ORF">PF006_g32154</name>
    <name evidence="5" type="ORF">PF007_g31818</name>
    <name evidence="3" type="ORF">PF009_g32242</name>
    <name evidence="4" type="ORF">PF011_g31662</name>
</gene>
<dbReference type="EMBL" id="QXGF01007242">
    <property type="protein sequence ID" value="KAE8917437.1"/>
    <property type="molecule type" value="Genomic_DNA"/>
</dbReference>
<proteinExistence type="predicted"/>
<evidence type="ECO:0000313" key="5">
    <source>
        <dbReference type="EMBL" id="KAE9056941.1"/>
    </source>
</evidence>
<evidence type="ECO:0000313" key="10">
    <source>
        <dbReference type="Proteomes" id="UP000429523"/>
    </source>
</evidence>
<evidence type="ECO:0000313" key="6">
    <source>
        <dbReference type="EMBL" id="KAE9058398.1"/>
    </source>
</evidence>
<dbReference type="Proteomes" id="UP000433483">
    <property type="component" value="Unassembled WGS sequence"/>
</dbReference>
<feature type="region of interest" description="Disordered" evidence="1">
    <location>
        <begin position="35"/>
        <end position="65"/>
    </location>
</feature>
<organism evidence="8 13">
    <name type="scientific">Phytophthora fragariae</name>
    <dbReference type="NCBI Taxonomy" id="53985"/>
    <lineage>
        <taxon>Eukaryota</taxon>
        <taxon>Sar</taxon>
        <taxon>Stramenopiles</taxon>
        <taxon>Oomycota</taxon>
        <taxon>Peronosporomycetes</taxon>
        <taxon>Peronosporales</taxon>
        <taxon>Peronosporaceae</taxon>
        <taxon>Phytophthora</taxon>
    </lineage>
</organism>
<dbReference type="EMBL" id="QXGB01007692">
    <property type="protein sequence ID" value="KAE9158791.1"/>
    <property type="molecule type" value="Genomic_DNA"/>
</dbReference>
<comment type="caution">
    <text evidence="8">The sequence shown here is derived from an EMBL/GenBank/DDBJ whole genome shotgun (WGS) entry which is preliminary data.</text>
</comment>
<evidence type="ECO:0000256" key="1">
    <source>
        <dbReference type="SAM" id="MobiDB-lite"/>
    </source>
</evidence>
<evidence type="ECO:0000256" key="2">
    <source>
        <dbReference type="SAM" id="SignalP"/>
    </source>
</evidence>
<dbReference type="EMBL" id="QXGD01007102">
    <property type="protein sequence ID" value="KAE9161543.1"/>
    <property type="molecule type" value="Genomic_DNA"/>
</dbReference>
<evidence type="ECO:0000313" key="4">
    <source>
        <dbReference type="EMBL" id="KAE8955878.1"/>
    </source>
</evidence>
<name>A0A6A3VA15_9STRA</name>
<dbReference type="EMBL" id="QXFW01008127">
    <property type="protein sequence ID" value="KAE8955878.1"/>
    <property type="molecule type" value="Genomic_DNA"/>
</dbReference>
<dbReference type="Proteomes" id="UP000440732">
    <property type="component" value="Unassembled WGS sequence"/>
</dbReference>
<evidence type="ECO:0000313" key="9">
    <source>
        <dbReference type="EMBL" id="KAE9262308.1"/>
    </source>
</evidence>
<evidence type="ECO:0008006" key="17">
    <source>
        <dbReference type="Google" id="ProtNLM"/>
    </source>
</evidence>